<feature type="domain" description="Rieske" evidence="11">
    <location>
        <begin position="18"/>
        <end position="110"/>
    </location>
</feature>
<organism evidence="12 13">
    <name type="scientific">Embleya hyalina</name>
    <dbReference type="NCBI Taxonomy" id="516124"/>
    <lineage>
        <taxon>Bacteria</taxon>
        <taxon>Bacillati</taxon>
        <taxon>Actinomycetota</taxon>
        <taxon>Actinomycetes</taxon>
        <taxon>Kitasatosporales</taxon>
        <taxon>Streptomycetaceae</taxon>
        <taxon>Embleya</taxon>
    </lineage>
</organism>
<dbReference type="GO" id="GO:0046872">
    <property type="term" value="F:metal ion binding"/>
    <property type="evidence" value="ECO:0007669"/>
    <property type="project" value="UniProtKB-KW"/>
</dbReference>
<feature type="region of interest" description="Disordered" evidence="10">
    <location>
        <begin position="1"/>
        <end position="21"/>
    </location>
</feature>
<dbReference type="PRINTS" id="PR00162">
    <property type="entry name" value="RIESKE"/>
</dbReference>
<evidence type="ECO:0000256" key="8">
    <source>
        <dbReference type="ARBA" id="ARBA00029586"/>
    </source>
</evidence>
<dbReference type="PROSITE" id="PS51296">
    <property type="entry name" value="RIESKE"/>
    <property type="match status" value="1"/>
</dbReference>
<evidence type="ECO:0000256" key="6">
    <source>
        <dbReference type="ARBA" id="ARBA00023014"/>
    </source>
</evidence>
<dbReference type="Proteomes" id="UP000286931">
    <property type="component" value="Unassembled WGS sequence"/>
</dbReference>
<protein>
    <recommendedName>
        <fullName evidence="2">Cytochrome bc1 complex Rieske iron-sulfur subunit</fullName>
    </recommendedName>
    <alternativeName>
        <fullName evidence="8">Cytochrome bc1 reductase complex subunit QcrA</fullName>
    </alternativeName>
</protein>
<dbReference type="GO" id="GO:0004497">
    <property type="term" value="F:monooxygenase activity"/>
    <property type="evidence" value="ECO:0007669"/>
    <property type="project" value="UniProtKB-ARBA"/>
</dbReference>
<keyword evidence="5" id="KW-0408">Iron</keyword>
<comment type="caution">
    <text evidence="12">The sequence shown here is derived from an EMBL/GenBank/DDBJ whole genome shotgun (WGS) entry which is preliminary data.</text>
</comment>
<evidence type="ECO:0000259" key="11">
    <source>
        <dbReference type="PROSITE" id="PS51296"/>
    </source>
</evidence>
<dbReference type="InterPro" id="IPR014349">
    <property type="entry name" value="Rieske_Fe-S_prot"/>
</dbReference>
<evidence type="ECO:0000313" key="13">
    <source>
        <dbReference type="Proteomes" id="UP000286931"/>
    </source>
</evidence>
<dbReference type="GO" id="GO:0016020">
    <property type="term" value="C:membrane"/>
    <property type="evidence" value="ECO:0007669"/>
    <property type="project" value="InterPro"/>
</dbReference>
<accession>A0A401YHV2</accession>
<evidence type="ECO:0000256" key="3">
    <source>
        <dbReference type="ARBA" id="ARBA00022714"/>
    </source>
</evidence>
<keyword evidence="13" id="KW-1185">Reference proteome</keyword>
<keyword evidence="6" id="KW-0411">Iron-sulfur</keyword>
<dbReference type="InterPro" id="IPR017941">
    <property type="entry name" value="Rieske_2Fe-2S"/>
</dbReference>
<evidence type="ECO:0000256" key="1">
    <source>
        <dbReference type="ARBA" id="ARBA00002494"/>
    </source>
</evidence>
<evidence type="ECO:0000256" key="5">
    <source>
        <dbReference type="ARBA" id="ARBA00023004"/>
    </source>
</evidence>
<dbReference type="GO" id="GO:0051537">
    <property type="term" value="F:2 iron, 2 sulfur cluster binding"/>
    <property type="evidence" value="ECO:0007669"/>
    <property type="project" value="UniProtKB-KW"/>
</dbReference>
<dbReference type="PANTHER" id="PTHR10134">
    <property type="entry name" value="CYTOCHROME B-C1 COMPLEX SUBUNIT RIESKE, MITOCHONDRIAL"/>
    <property type="match status" value="1"/>
</dbReference>
<dbReference type="Pfam" id="PF00355">
    <property type="entry name" value="Rieske"/>
    <property type="match status" value="1"/>
</dbReference>
<sequence length="113" mass="11164">MACGDGGGSKDKAPAGDKVLGPVGDVPVGGGKIYDDAKVVVTQPTAGDFKAFTAVCTHQQCLVGSVAGGQIHCPCHNSNYDANTGAVLGGPAPRPLAAKPIVVTNGQIVLKPA</sequence>
<dbReference type="FunFam" id="2.102.10.10:FF:000016">
    <property type="entry name" value="Nitrite reductase/ring-hydroxylating ferredoxin subunit"/>
    <property type="match status" value="1"/>
</dbReference>
<keyword evidence="3" id="KW-0001">2Fe-2S</keyword>
<keyword evidence="4" id="KW-0479">Metal-binding</keyword>
<evidence type="ECO:0000256" key="7">
    <source>
        <dbReference type="ARBA" id="ARBA00023157"/>
    </source>
</evidence>
<dbReference type="Gene3D" id="2.102.10.10">
    <property type="entry name" value="Rieske [2Fe-2S] iron-sulphur domain"/>
    <property type="match status" value="1"/>
</dbReference>
<evidence type="ECO:0000256" key="10">
    <source>
        <dbReference type="SAM" id="MobiDB-lite"/>
    </source>
</evidence>
<evidence type="ECO:0000256" key="2">
    <source>
        <dbReference type="ARBA" id="ARBA00015816"/>
    </source>
</evidence>
<evidence type="ECO:0000256" key="4">
    <source>
        <dbReference type="ARBA" id="ARBA00022723"/>
    </source>
</evidence>
<dbReference type="GO" id="GO:0016705">
    <property type="term" value="F:oxidoreductase activity, acting on paired donors, with incorporation or reduction of molecular oxygen"/>
    <property type="evidence" value="ECO:0007669"/>
    <property type="project" value="UniProtKB-ARBA"/>
</dbReference>
<comment type="function">
    <text evidence="1">Iron-sulfur subunit of the cytochrome bc1 complex, an essential component of the respiratory electron transport chain required for ATP synthesis. The bc1 complex catalyzes the oxidation of menaquinol and the reduction of cytochrome c in the respiratory chain. The bc1 complex operates through a Q-cycle mechanism that couples electron transfer to generation of the proton gradient that drives ATP synthesis.</text>
</comment>
<dbReference type="InterPro" id="IPR005805">
    <property type="entry name" value="Rieske_Fe-S_prot_C"/>
</dbReference>
<reference evidence="12 13" key="1">
    <citation type="submission" date="2018-12" db="EMBL/GenBank/DDBJ databases">
        <title>Draft genome sequence of Embleya hyalina NBRC 13850T.</title>
        <authorList>
            <person name="Komaki H."/>
            <person name="Hosoyama A."/>
            <person name="Kimura A."/>
            <person name="Ichikawa N."/>
            <person name="Tamura T."/>
        </authorList>
    </citation>
    <scope>NUCLEOTIDE SEQUENCE [LARGE SCALE GENOMIC DNA]</scope>
    <source>
        <strain evidence="12 13">NBRC 13850</strain>
    </source>
</reference>
<evidence type="ECO:0000313" key="12">
    <source>
        <dbReference type="EMBL" id="GCD94170.1"/>
    </source>
</evidence>
<keyword evidence="7" id="KW-1015">Disulfide bond</keyword>
<gene>
    <name evidence="12" type="ORF">EHYA_01829</name>
</gene>
<dbReference type="SUPFAM" id="SSF50022">
    <property type="entry name" value="ISP domain"/>
    <property type="match status" value="1"/>
</dbReference>
<dbReference type="CDD" id="cd03467">
    <property type="entry name" value="Rieske"/>
    <property type="match status" value="1"/>
</dbReference>
<proteinExistence type="predicted"/>
<dbReference type="EMBL" id="BIFH01000015">
    <property type="protein sequence ID" value="GCD94170.1"/>
    <property type="molecule type" value="Genomic_DNA"/>
</dbReference>
<comment type="cofactor">
    <cofactor evidence="9">
        <name>[2Fe-2S] cluster</name>
        <dbReference type="ChEBI" id="CHEBI:190135"/>
    </cofactor>
</comment>
<dbReference type="InterPro" id="IPR036922">
    <property type="entry name" value="Rieske_2Fe-2S_sf"/>
</dbReference>
<evidence type="ECO:0000256" key="9">
    <source>
        <dbReference type="ARBA" id="ARBA00034078"/>
    </source>
</evidence>
<dbReference type="AlphaFoldDB" id="A0A401YHV2"/>
<name>A0A401YHV2_9ACTN</name>